<dbReference type="AlphaFoldDB" id="A0AAJ0MNF0"/>
<dbReference type="GeneID" id="87871202"/>
<proteinExistence type="predicted"/>
<sequence>MENNDSQREARFRRLHDRRIVQGELIGAAMANRNPPEWEKRAYDSQVIYMRSPTTNGNNSTSISRIGCVVDQHIIASLARARTIFTSCKEELEASPDVVQNSGQLHFSWPPQRTGQHLI</sequence>
<dbReference type="RefSeq" id="XP_062689836.1">
    <property type="nucleotide sequence ID" value="XM_062833580.1"/>
</dbReference>
<name>A0AAJ0MNF0_9PEZI</name>
<dbReference type="Proteomes" id="UP001285908">
    <property type="component" value="Unassembled WGS sequence"/>
</dbReference>
<evidence type="ECO:0000313" key="2">
    <source>
        <dbReference type="Proteomes" id="UP001285908"/>
    </source>
</evidence>
<gene>
    <name evidence="1" type="ORF">B0T23DRAFT_212667</name>
</gene>
<dbReference type="EMBL" id="JAULSX010000007">
    <property type="protein sequence ID" value="KAK3487709.1"/>
    <property type="molecule type" value="Genomic_DNA"/>
</dbReference>
<organism evidence="1 2">
    <name type="scientific">Neurospora hispaniola</name>
    <dbReference type="NCBI Taxonomy" id="588809"/>
    <lineage>
        <taxon>Eukaryota</taxon>
        <taxon>Fungi</taxon>
        <taxon>Dikarya</taxon>
        <taxon>Ascomycota</taxon>
        <taxon>Pezizomycotina</taxon>
        <taxon>Sordariomycetes</taxon>
        <taxon>Sordariomycetidae</taxon>
        <taxon>Sordariales</taxon>
        <taxon>Sordariaceae</taxon>
        <taxon>Neurospora</taxon>
    </lineage>
</organism>
<keyword evidence="2" id="KW-1185">Reference proteome</keyword>
<comment type="caution">
    <text evidence="1">The sequence shown here is derived from an EMBL/GenBank/DDBJ whole genome shotgun (WGS) entry which is preliminary data.</text>
</comment>
<evidence type="ECO:0000313" key="1">
    <source>
        <dbReference type="EMBL" id="KAK3487709.1"/>
    </source>
</evidence>
<reference evidence="1 2" key="1">
    <citation type="journal article" date="2023" name="Mol. Phylogenet. Evol.">
        <title>Genome-scale phylogeny and comparative genomics of the fungal order Sordariales.</title>
        <authorList>
            <person name="Hensen N."/>
            <person name="Bonometti L."/>
            <person name="Westerberg I."/>
            <person name="Brannstrom I.O."/>
            <person name="Guillou S."/>
            <person name="Cros-Aarteil S."/>
            <person name="Calhoun S."/>
            <person name="Haridas S."/>
            <person name="Kuo A."/>
            <person name="Mondo S."/>
            <person name="Pangilinan J."/>
            <person name="Riley R."/>
            <person name="LaButti K."/>
            <person name="Andreopoulos B."/>
            <person name="Lipzen A."/>
            <person name="Chen C."/>
            <person name="Yan M."/>
            <person name="Daum C."/>
            <person name="Ng V."/>
            <person name="Clum A."/>
            <person name="Steindorff A."/>
            <person name="Ohm R.A."/>
            <person name="Martin F."/>
            <person name="Silar P."/>
            <person name="Natvig D.O."/>
            <person name="Lalanne C."/>
            <person name="Gautier V."/>
            <person name="Ament-Velasquez S.L."/>
            <person name="Kruys A."/>
            <person name="Hutchinson M.I."/>
            <person name="Powell A.J."/>
            <person name="Barry K."/>
            <person name="Miller A.N."/>
            <person name="Grigoriev I.V."/>
            <person name="Debuchy R."/>
            <person name="Gladieux P."/>
            <person name="Hiltunen Thoren M."/>
            <person name="Johannesson H."/>
        </authorList>
    </citation>
    <scope>NUCLEOTIDE SEQUENCE [LARGE SCALE GENOMIC DNA]</scope>
    <source>
        <strain evidence="1 2">FGSC 10403</strain>
    </source>
</reference>
<accession>A0AAJ0MNF0</accession>
<protein>
    <submittedName>
        <fullName evidence="1">Uncharacterized protein</fullName>
    </submittedName>
</protein>